<dbReference type="EMBL" id="MU117967">
    <property type="protein sequence ID" value="KAF9652734.1"/>
    <property type="molecule type" value="Genomic_DNA"/>
</dbReference>
<accession>A0ACB6ZTF2</accession>
<reference evidence="1" key="1">
    <citation type="submission" date="2019-10" db="EMBL/GenBank/DDBJ databases">
        <authorList>
            <consortium name="DOE Joint Genome Institute"/>
            <person name="Kuo A."/>
            <person name="Miyauchi S."/>
            <person name="Kiss E."/>
            <person name="Drula E."/>
            <person name="Kohler A."/>
            <person name="Sanchez-Garcia M."/>
            <person name="Andreopoulos B."/>
            <person name="Barry K.W."/>
            <person name="Bonito G."/>
            <person name="Buee M."/>
            <person name="Carver A."/>
            <person name="Chen C."/>
            <person name="Cichocki N."/>
            <person name="Clum A."/>
            <person name="Culley D."/>
            <person name="Crous P.W."/>
            <person name="Fauchery L."/>
            <person name="Girlanda M."/>
            <person name="Hayes R."/>
            <person name="Keri Z."/>
            <person name="Labutti K."/>
            <person name="Lipzen A."/>
            <person name="Lombard V."/>
            <person name="Magnuson J."/>
            <person name="Maillard F."/>
            <person name="Morin E."/>
            <person name="Murat C."/>
            <person name="Nolan M."/>
            <person name="Ohm R."/>
            <person name="Pangilinan J."/>
            <person name="Pereira M."/>
            <person name="Perotto S."/>
            <person name="Peter M."/>
            <person name="Riley R."/>
            <person name="Sitrit Y."/>
            <person name="Stielow B."/>
            <person name="Szollosi G."/>
            <person name="Zifcakova L."/>
            <person name="Stursova M."/>
            <person name="Spatafora J.W."/>
            <person name="Tedersoo L."/>
            <person name="Vaario L.-M."/>
            <person name="Yamada A."/>
            <person name="Yan M."/>
            <person name="Wang P."/>
            <person name="Xu J."/>
            <person name="Bruns T."/>
            <person name="Baldrian P."/>
            <person name="Vilgalys R."/>
            <person name="Henrissat B."/>
            <person name="Grigoriev I.V."/>
            <person name="Hibbett D."/>
            <person name="Nagy L.G."/>
            <person name="Martin F.M."/>
        </authorList>
    </citation>
    <scope>NUCLEOTIDE SEQUENCE</scope>
    <source>
        <strain evidence="1">P2</strain>
    </source>
</reference>
<reference evidence="1" key="2">
    <citation type="journal article" date="2020" name="Nat. Commun.">
        <title>Large-scale genome sequencing of mycorrhizal fungi provides insights into the early evolution of symbiotic traits.</title>
        <authorList>
            <person name="Miyauchi S."/>
            <person name="Kiss E."/>
            <person name="Kuo A."/>
            <person name="Drula E."/>
            <person name="Kohler A."/>
            <person name="Sanchez-Garcia M."/>
            <person name="Morin E."/>
            <person name="Andreopoulos B."/>
            <person name="Barry K.W."/>
            <person name="Bonito G."/>
            <person name="Buee M."/>
            <person name="Carver A."/>
            <person name="Chen C."/>
            <person name="Cichocki N."/>
            <person name="Clum A."/>
            <person name="Culley D."/>
            <person name="Crous P.W."/>
            <person name="Fauchery L."/>
            <person name="Girlanda M."/>
            <person name="Hayes R.D."/>
            <person name="Keri Z."/>
            <person name="LaButti K."/>
            <person name="Lipzen A."/>
            <person name="Lombard V."/>
            <person name="Magnuson J."/>
            <person name="Maillard F."/>
            <person name="Murat C."/>
            <person name="Nolan M."/>
            <person name="Ohm R.A."/>
            <person name="Pangilinan J."/>
            <person name="Pereira M.F."/>
            <person name="Perotto S."/>
            <person name="Peter M."/>
            <person name="Pfister S."/>
            <person name="Riley R."/>
            <person name="Sitrit Y."/>
            <person name="Stielow J.B."/>
            <person name="Szollosi G."/>
            <person name="Zifcakova L."/>
            <person name="Stursova M."/>
            <person name="Spatafora J.W."/>
            <person name="Tedersoo L."/>
            <person name="Vaario L.M."/>
            <person name="Yamada A."/>
            <person name="Yan M."/>
            <person name="Wang P."/>
            <person name="Xu J."/>
            <person name="Bruns T."/>
            <person name="Baldrian P."/>
            <person name="Vilgalys R."/>
            <person name="Dunand C."/>
            <person name="Henrissat B."/>
            <person name="Grigoriev I.V."/>
            <person name="Hibbett D."/>
            <person name="Nagy L.G."/>
            <person name="Martin F.M."/>
        </authorList>
    </citation>
    <scope>NUCLEOTIDE SEQUENCE</scope>
    <source>
        <strain evidence="1">P2</strain>
    </source>
</reference>
<name>A0ACB6ZTF2_THEGA</name>
<evidence type="ECO:0000313" key="1">
    <source>
        <dbReference type="EMBL" id="KAF9652734.1"/>
    </source>
</evidence>
<dbReference type="Proteomes" id="UP000886501">
    <property type="component" value="Unassembled WGS sequence"/>
</dbReference>
<comment type="caution">
    <text evidence="1">The sequence shown here is derived from an EMBL/GenBank/DDBJ whole genome shotgun (WGS) entry which is preliminary data.</text>
</comment>
<protein>
    <submittedName>
        <fullName evidence="1">Uncharacterized protein</fullName>
    </submittedName>
</protein>
<keyword evidence="2" id="KW-1185">Reference proteome</keyword>
<gene>
    <name evidence="1" type="ORF">BDM02DRAFT_3183419</name>
</gene>
<sequence length="210" mass="23588">MGHRKYFCCCIPVRAAVFITSLLSLVGSGLGAGLFFWLVRTVDTRPDLLDQSQIKITSGARIALIVAGVVLSIIAIISLFGFIGSVIRNRRMVKAYSILVWICFFFSLALTGFTFYLVFSKSTLLQCFDKDLKEIPCSTVFNTGRKIGFVAGHVLGLIIQLYICIVIRRYVEQLEEEQAYKNDFGLNKKNTSYYPFQSIESNRGLLDGKH</sequence>
<organism evidence="1 2">
    <name type="scientific">Thelephora ganbajun</name>
    <name type="common">Ganba fungus</name>
    <dbReference type="NCBI Taxonomy" id="370292"/>
    <lineage>
        <taxon>Eukaryota</taxon>
        <taxon>Fungi</taxon>
        <taxon>Dikarya</taxon>
        <taxon>Basidiomycota</taxon>
        <taxon>Agaricomycotina</taxon>
        <taxon>Agaricomycetes</taxon>
        <taxon>Thelephorales</taxon>
        <taxon>Thelephoraceae</taxon>
        <taxon>Thelephora</taxon>
    </lineage>
</organism>
<proteinExistence type="predicted"/>
<evidence type="ECO:0000313" key="2">
    <source>
        <dbReference type="Proteomes" id="UP000886501"/>
    </source>
</evidence>